<name>A0ABS3QJ34_9BACT</name>
<evidence type="ECO:0000256" key="1">
    <source>
        <dbReference type="ARBA" id="ARBA00023015"/>
    </source>
</evidence>
<protein>
    <submittedName>
        <fullName evidence="5">Helix-turn-helix transcriptional regulator</fullName>
    </submittedName>
</protein>
<dbReference type="PROSITE" id="PS51118">
    <property type="entry name" value="HTH_HXLR"/>
    <property type="match status" value="1"/>
</dbReference>
<comment type="caution">
    <text evidence="5">The sequence shown here is derived from an EMBL/GenBank/DDBJ whole genome shotgun (WGS) entry which is preliminary data.</text>
</comment>
<proteinExistence type="predicted"/>
<evidence type="ECO:0000256" key="2">
    <source>
        <dbReference type="ARBA" id="ARBA00023125"/>
    </source>
</evidence>
<evidence type="ECO:0000313" key="5">
    <source>
        <dbReference type="EMBL" id="MBO2011247.1"/>
    </source>
</evidence>
<keyword evidence="6" id="KW-1185">Reference proteome</keyword>
<evidence type="ECO:0000313" key="6">
    <source>
        <dbReference type="Proteomes" id="UP000664369"/>
    </source>
</evidence>
<evidence type="ECO:0000259" key="4">
    <source>
        <dbReference type="PROSITE" id="PS51118"/>
    </source>
</evidence>
<dbReference type="InterPro" id="IPR036390">
    <property type="entry name" value="WH_DNA-bd_sf"/>
</dbReference>
<dbReference type="PANTHER" id="PTHR33204">
    <property type="entry name" value="TRANSCRIPTIONAL REGULATOR, MARR FAMILY"/>
    <property type="match status" value="1"/>
</dbReference>
<dbReference type="SUPFAM" id="SSF46785">
    <property type="entry name" value="Winged helix' DNA-binding domain"/>
    <property type="match status" value="1"/>
</dbReference>
<sequence>MLKNGKSVLLDVNSRRYYCQVELAMDLLGGKWKGVILWYLQGDTLRFTELRKRIVTISEKMLIRELRELEKAGLITRKVYPEVPPKVEYSLSDFGQTLAPLLSAVSDFGMSYALKFGQQVEE</sequence>
<dbReference type="InterPro" id="IPR036388">
    <property type="entry name" value="WH-like_DNA-bd_sf"/>
</dbReference>
<dbReference type="Pfam" id="PF01638">
    <property type="entry name" value="HxlR"/>
    <property type="match status" value="1"/>
</dbReference>
<feature type="domain" description="HTH hxlR-type" evidence="4">
    <location>
        <begin position="19"/>
        <end position="117"/>
    </location>
</feature>
<evidence type="ECO:0000256" key="3">
    <source>
        <dbReference type="ARBA" id="ARBA00023163"/>
    </source>
</evidence>
<dbReference type="Proteomes" id="UP000664369">
    <property type="component" value="Unassembled WGS sequence"/>
</dbReference>
<accession>A0ABS3QJ34</accession>
<reference evidence="5 6" key="1">
    <citation type="submission" date="2021-03" db="EMBL/GenBank/DDBJ databases">
        <authorList>
            <person name="Kim M.K."/>
        </authorList>
    </citation>
    <scope>NUCLEOTIDE SEQUENCE [LARGE SCALE GENOMIC DNA]</scope>
    <source>
        <strain evidence="5 6">BT442</strain>
    </source>
</reference>
<keyword evidence="3" id="KW-0804">Transcription</keyword>
<keyword evidence="2" id="KW-0238">DNA-binding</keyword>
<dbReference type="InterPro" id="IPR002577">
    <property type="entry name" value="HTH_HxlR"/>
</dbReference>
<dbReference type="Gene3D" id="1.10.10.10">
    <property type="entry name" value="Winged helix-like DNA-binding domain superfamily/Winged helix DNA-binding domain"/>
    <property type="match status" value="1"/>
</dbReference>
<dbReference type="EMBL" id="JAGETZ010000010">
    <property type="protein sequence ID" value="MBO2011247.1"/>
    <property type="molecule type" value="Genomic_DNA"/>
</dbReference>
<dbReference type="PANTHER" id="PTHR33204:SF29">
    <property type="entry name" value="TRANSCRIPTIONAL REGULATOR"/>
    <property type="match status" value="1"/>
</dbReference>
<gene>
    <name evidence="5" type="ORF">J4E00_19445</name>
</gene>
<organism evidence="5 6">
    <name type="scientific">Hymenobacter negativus</name>
    <dbReference type="NCBI Taxonomy" id="2795026"/>
    <lineage>
        <taxon>Bacteria</taxon>
        <taxon>Pseudomonadati</taxon>
        <taxon>Bacteroidota</taxon>
        <taxon>Cytophagia</taxon>
        <taxon>Cytophagales</taxon>
        <taxon>Hymenobacteraceae</taxon>
        <taxon>Hymenobacter</taxon>
    </lineage>
</organism>
<keyword evidence="1" id="KW-0805">Transcription regulation</keyword>